<gene>
    <name evidence="2" type="ORF">KIPB_008524</name>
</gene>
<dbReference type="AlphaFoldDB" id="A0A9K3GLD8"/>
<evidence type="ECO:0000313" key="3">
    <source>
        <dbReference type="Proteomes" id="UP000265618"/>
    </source>
</evidence>
<keyword evidence="1" id="KW-0472">Membrane</keyword>
<evidence type="ECO:0000313" key="2">
    <source>
        <dbReference type="EMBL" id="GIQ86636.1"/>
    </source>
</evidence>
<proteinExistence type="predicted"/>
<accession>A0A9K3GLD8</accession>
<keyword evidence="1" id="KW-0812">Transmembrane</keyword>
<keyword evidence="3" id="KW-1185">Reference proteome</keyword>
<reference evidence="2 3" key="1">
    <citation type="journal article" date="2018" name="PLoS ONE">
        <title>The draft genome of Kipferlia bialata reveals reductive genome evolution in fornicate parasites.</title>
        <authorList>
            <person name="Tanifuji G."/>
            <person name="Takabayashi S."/>
            <person name="Kume K."/>
            <person name="Takagi M."/>
            <person name="Nakayama T."/>
            <person name="Kamikawa R."/>
            <person name="Inagaki Y."/>
            <person name="Hashimoto T."/>
        </authorList>
    </citation>
    <scope>NUCLEOTIDE SEQUENCE [LARGE SCALE GENOMIC DNA]</scope>
    <source>
        <strain evidence="2">NY0173</strain>
    </source>
</reference>
<sequence>MAHSAPTSHHWLFPTVIVTLIGLALCMYGWEVRVEYTCTKPRASLTYSDTLTVDSAGVTSIVIDLPMAGDIRIQDTQDSASTDLILAYHYQASTRRTFNALSITTDITDGVLTLSGTDIISPISVLDCPSYGVTLSVPPTLAPYTDTEGEWVRGVERERETASDEEGRTGLCVSIKVAGARHEVVDTGRRGQEDDSVLASSIDIVASATLGLVSIAVPITTNVHIANATILALDLSGYVSGQEWDTLADGLQEGYEDLCADFSTSLCMLDITASVIWAYAPAVVNPTLPSLSAVPDSCCDMGTPTNTLSFPTPSQVTLRQVAFPSLNQGVYVMNIQESGNTAIHLYLPDMTGMYDPVAFIGTMEIFGLYDPTGLAAQTEMGDCDLADMTDLECSVSVDIFGTYVLQSVWVGESAPPCPVSRLQIDADGSDSMSVSYVKANNDRNMKDSDN</sequence>
<comment type="caution">
    <text evidence="2">The sequence shown here is derived from an EMBL/GenBank/DDBJ whole genome shotgun (WGS) entry which is preliminary data.</text>
</comment>
<evidence type="ECO:0000256" key="1">
    <source>
        <dbReference type="SAM" id="Phobius"/>
    </source>
</evidence>
<feature type="transmembrane region" description="Helical" evidence="1">
    <location>
        <begin position="12"/>
        <end position="30"/>
    </location>
</feature>
<organism evidence="2 3">
    <name type="scientific">Kipferlia bialata</name>
    <dbReference type="NCBI Taxonomy" id="797122"/>
    <lineage>
        <taxon>Eukaryota</taxon>
        <taxon>Metamonada</taxon>
        <taxon>Carpediemonas-like organisms</taxon>
        <taxon>Kipferlia</taxon>
    </lineage>
</organism>
<dbReference type="Proteomes" id="UP000265618">
    <property type="component" value="Unassembled WGS sequence"/>
</dbReference>
<keyword evidence="1" id="KW-1133">Transmembrane helix</keyword>
<dbReference type="EMBL" id="BDIP01002665">
    <property type="protein sequence ID" value="GIQ86636.1"/>
    <property type="molecule type" value="Genomic_DNA"/>
</dbReference>
<name>A0A9K3GLD8_9EUKA</name>
<protein>
    <submittedName>
        <fullName evidence="2">Uncharacterized protein</fullName>
    </submittedName>
</protein>